<organism evidence="3 4">
    <name type="scientific">Vanilla planifolia</name>
    <name type="common">Vanilla</name>
    <dbReference type="NCBI Taxonomy" id="51239"/>
    <lineage>
        <taxon>Eukaryota</taxon>
        <taxon>Viridiplantae</taxon>
        <taxon>Streptophyta</taxon>
        <taxon>Embryophyta</taxon>
        <taxon>Tracheophyta</taxon>
        <taxon>Spermatophyta</taxon>
        <taxon>Magnoliopsida</taxon>
        <taxon>Liliopsida</taxon>
        <taxon>Asparagales</taxon>
        <taxon>Orchidaceae</taxon>
        <taxon>Vanilloideae</taxon>
        <taxon>Vanilleae</taxon>
        <taxon>Vanilla</taxon>
    </lineage>
</organism>
<evidence type="ECO:0000313" key="3">
    <source>
        <dbReference type="EMBL" id="KAG0464009.1"/>
    </source>
</evidence>
<evidence type="ECO:0000256" key="2">
    <source>
        <dbReference type="SAM" id="MobiDB-lite"/>
    </source>
</evidence>
<dbReference type="EMBL" id="JADCNL010000010">
    <property type="protein sequence ID" value="KAG0464009.1"/>
    <property type="molecule type" value="Genomic_DNA"/>
</dbReference>
<dbReference type="AlphaFoldDB" id="A0A835Q6J7"/>
<accession>A0A835Q6J7</accession>
<feature type="coiled-coil region" evidence="1">
    <location>
        <begin position="139"/>
        <end position="166"/>
    </location>
</feature>
<evidence type="ECO:0000313" key="4">
    <source>
        <dbReference type="Proteomes" id="UP000636800"/>
    </source>
</evidence>
<keyword evidence="4" id="KW-1185">Reference proteome</keyword>
<evidence type="ECO:0000256" key="1">
    <source>
        <dbReference type="SAM" id="Coils"/>
    </source>
</evidence>
<comment type="caution">
    <text evidence="3">The sequence shown here is derived from an EMBL/GenBank/DDBJ whole genome shotgun (WGS) entry which is preliminary data.</text>
</comment>
<protein>
    <submittedName>
        <fullName evidence="3">Uncharacterized protein</fullName>
    </submittedName>
</protein>
<gene>
    <name evidence="3" type="ORF">HPP92_020078</name>
</gene>
<keyword evidence="1" id="KW-0175">Coiled coil</keyword>
<proteinExistence type="predicted"/>
<sequence>MEFADESMIAAAEALILCSLSTLDRPPPATENDLWAPDPPQSATGLEKIPSSFLPPWGLRSRRTHCPCVSKPRLKATRSRPSPATPLDFSADSLPTNSGSDGATSSSDISPAIRGFAGYVDKKAMTKLREQEMALVEENAMIEQMVESMRKEMAKLIEENLRLKVEKSSSFPGVEASTRRRFLLPDLNKPLMET</sequence>
<dbReference type="Proteomes" id="UP000636800">
    <property type="component" value="Chromosome 10"/>
</dbReference>
<reference evidence="3 4" key="1">
    <citation type="journal article" date="2020" name="Nat. Food">
        <title>A phased Vanilla planifolia genome enables genetic improvement of flavour and production.</title>
        <authorList>
            <person name="Hasing T."/>
            <person name="Tang H."/>
            <person name="Brym M."/>
            <person name="Khazi F."/>
            <person name="Huang T."/>
            <person name="Chambers A.H."/>
        </authorList>
    </citation>
    <scope>NUCLEOTIDE SEQUENCE [LARGE SCALE GENOMIC DNA]</scope>
    <source>
        <tissue evidence="3">Leaf</tissue>
    </source>
</reference>
<feature type="region of interest" description="Disordered" evidence="2">
    <location>
        <begin position="27"/>
        <end position="56"/>
    </location>
</feature>
<feature type="region of interest" description="Disordered" evidence="2">
    <location>
        <begin position="68"/>
        <end position="108"/>
    </location>
</feature>
<name>A0A835Q6J7_VANPL</name>
<feature type="compositionally biased region" description="Polar residues" evidence="2">
    <location>
        <begin position="93"/>
        <end position="108"/>
    </location>
</feature>